<dbReference type="PIRSF" id="PIRSF006060">
    <property type="entry name" value="AA_transporter"/>
    <property type="match status" value="1"/>
</dbReference>
<feature type="transmembrane region" description="Helical" evidence="5">
    <location>
        <begin position="413"/>
        <end position="433"/>
    </location>
</feature>
<proteinExistence type="predicted"/>
<name>A0A918IJB2_9ACTN</name>
<feature type="transmembrane region" description="Helical" evidence="5">
    <location>
        <begin position="479"/>
        <end position="497"/>
    </location>
</feature>
<dbReference type="Pfam" id="PF13520">
    <property type="entry name" value="AA_permease_2"/>
    <property type="match status" value="1"/>
</dbReference>
<keyword evidence="3 5" id="KW-1133">Transmembrane helix</keyword>
<dbReference type="InterPro" id="IPR052962">
    <property type="entry name" value="AA_Transporter_AGT"/>
</dbReference>
<comment type="subcellular location">
    <subcellularLocation>
        <location evidence="1">Membrane</location>
        <topology evidence="1">Multi-pass membrane protein</topology>
    </subcellularLocation>
</comment>
<evidence type="ECO:0000313" key="7">
    <source>
        <dbReference type="Proteomes" id="UP000618795"/>
    </source>
</evidence>
<evidence type="ECO:0000256" key="1">
    <source>
        <dbReference type="ARBA" id="ARBA00004141"/>
    </source>
</evidence>
<dbReference type="AlphaFoldDB" id="A0A918IJB2"/>
<dbReference type="InterPro" id="IPR002293">
    <property type="entry name" value="AA/rel_permease1"/>
</dbReference>
<dbReference type="Proteomes" id="UP000618795">
    <property type="component" value="Unassembled WGS sequence"/>
</dbReference>
<evidence type="ECO:0000256" key="4">
    <source>
        <dbReference type="ARBA" id="ARBA00023136"/>
    </source>
</evidence>
<accession>A0A918IJB2</accession>
<dbReference type="GO" id="GO:0016020">
    <property type="term" value="C:membrane"/>
    <property type="evidence" value="ECO:0007669"/>
    <property type="project" value="UniProtKB-SubCell"/>
</dbReference>
<gene>
    <name evidence="6" type="ORF">GCM10010260_78340</name>
</gene>
<reference evidence="6" key="2">
    <citation type="submission" date="2020-09" db="EMBL/GenBank/DDBJ databases">
        <authorList>
            <person name="Sun Q."/>
            <person name="Ohkuma M."/>
        </authorList>
    </citation>
    <scope>NUCLEOTIDE SEQUENCE</scope>
    <source>
        <strain evidence="6">JCM 4369</strain>
    </source>
</reference>
<keyword evidence="2 5" id="KW-0812">Transmembrane</keyword>
<feature type="transmembrane region" description="Helical" evidence="5">
    <location>
        <begin position="503"/>
        <end position="521"/>
    </location>
</feature>
<feature type="transmembrane region" description="Helical" evidence="5">
    <location>
        <begin position="353"/>
        <end position="372"/>
    </location>
</feature>
<feature type="transmembrane region" description="Helical" evidence="5">
    <location>
        <begin position="23"/>
        <end position="43"/>
    </location>
</feature>
<keyword evidence="7" id="KW-1185">Reference proteome</keyword>
<evidence type="ECO:0000256" key="3">
    <source>
        <dbReference type="ARBA" id="ARBA00022989"/>
    </source>
</evidence>
<feature type="transmembrane region" description="Helical" evidence="5">
    <location>
        <begin position="284"/>
        <end position="310"/>
    </location>
</feature>
<sequence length="546" mass="57890">MANVDQAAPVATSDTGGGLRRDVGLIGLMWASVGSIIGSGWLFGAEKAVTVAGPAAIISWVIGAVAIVLLALVHAELGGMFPVAGGTARYPHYAFGGLAGMSFGWFSWLQAATVAPIEVEAMIGYAKHWHFADGLQNANGTLTASGITVAVILMAVFVAVNFLGVRVLAHTNSAATWWKIAVPLAAIFIIAIGNFHPANFTSEGFAPMGAKGVLTAISSSGIIFALLGFEQAIQLAGESRNPKRDLPRATLGSVAIGAVIYVLLQVVFIAALPHASFAKGWANLAYAGISGPWAGLASLVGLGWLAWVLYADAIISPGGTGLIYTTATSRISYGLAKNGYAPKVFAKTDKRGVPWFGLAISFVTGVICFLPFPSWQTLVSFITSASVLMYAGAPLAYGVFADRLPNHERPYRLPFGKVISPLSFVVANLIIFWSGWDTLWRLGFAILIGYVLLGSYAWYAIRKNLPNAPRLDFKAAQWLLPYLAGIGVMSYLSTFGGTGDLPLWWDILVVAVFSLGVYYWAKATASKPEQIERDIEEVVVTDAPAH</sequence>
<feature type="transmembrane region" description="Helical" evidence="5">
    <location>
        <begin position="250"/>
        <end position="272"/>
    </location>
</feature>
<feature type="transmembrane region" description="Helical" evidence="5">
    <location>
        <begin position="177"/>
        <end position="196"/>
    </location>
</feature>
<comment type="caution">
    <text evidence="6">The sequence shown here is derived from an EMBL/GenBank/DDBJ whole genome shotgun (WGS) entry which is preliminary data.</text>
</comment>
<dbReference type="GO" id="GO:0022857">
    <property type="term" value="F:transmembrane transporter activity"/>
    <property type="evidence" value="ECO:0007669"/>
    <property type="project" value="InterPro"/>
</dbReference>
<feature type="transmembrane region" description="Helical" evidence="5">
    <location>
        <begin position="55"/>
        <end position="75"/>
    </location>
</feature>
<dbReference type="PANTHER" id="PTHR47547">
    <property type="match status" value="1"/>
</dbReference>
<feature type="transmembrane region" description="Helical" evidence="5">
    <location>
        <begin position="208"/>
        <end position="229"/>
    </location>
</feature>
<dbReference type="RefSeq" id="WP_191878214.1">
    <property type="nucleotide sequence ID" value="NZ_BMTD01000029.1"/>
</dbReference>
<dbReference type="Gene3D" id="1.20.1740.10">
    <property type="entry name" value="Amino acid/polyamine transporter I"/>
    <property type="match status" value="1"/>
</dbReference>
<keyword evidence="4 5" id="KW-0472">Membrane</keyword>
<organism evidence="6 7">
    <name type="scientific">Streptomyces filipinensis</name>
    <dbReference type="NCBI Taxonomy" id="66887"/>
    <lineage>
        <taxon>Bacteria</taxon>
        <taxon>Bacillati</taxon>
        <taxon>Actinomycetota</taxon>
        <taxon>Actinomycetes</taxon>
        <taxon>Kitasatosporales</taxon>
        <taxon>Streptomycetaceae</taxon>
        <taxon>Streptomyces</taxon>
    </lineage>
</organism>
<dbReference type="PANTHER" id="PTHR47547:SF1">
    <property type="entry name" value="ASPARTATE-PROTON SYMPORTER"/>
    <property type="match status" value="1"/>
</dbReference>
<protein>
    <submittedName>
        <fullName evidence="6">Amino acid permease</fullName>
    </submittedName>
</protein>
<feature type="transmembrane region" description="Helical" evidence="5">
    <location>
        <begin position="378"/>
        <end position="401"/>
    </location>
</feature>
<feature type="transmembrane region" description="Helical" evidence="5">
    <location>
        <begin position="439"/>
        <end position="459"/>
    </location>
</feature>
<dbReference type="EMBL" id="BMTD01000029">
    <property type="protein sequence ID" value="GGV26207.1"/>
    <property type="molecule type" value="Genomic_DNA"/>
</dbReference>
<reference evidence="6" key="1">
    <citation type="journal article" date="2014" name="Int. J. Syst. Evol. Microbiol.">
        <title>Complete genome sequence of Corynebacterium casei LMG S-19264T (=DSM 44701T), isolated from a smear-ripened cheese.</title>
        <authorList>
            <consortium name="US DOE Joint Genome Institute (JGI-PGF)"/>
            <person name="Walter F."/>
            <person name="Albersmeier A."/>
            <person name="Kalinowski J."/>
            <person name="Ruckert C."/>
        </authorList>
    </citation>
    <scope>NUCLEOTIDE SEQUENCE</scope>
    <source>
        <strain evidence="6">JCM 4369</strain>
    </source>
</reference>
<evidence type="ECO:0000256" key="5">
    <source>
        <dbReference type="SAM" id="Phobius"/>
    </source>
</evidence>
<evidence type="ECO:0000256" key="2">
    <source>
        <dbReference type="ARBA" id="ARBA00022692"/>
    </source>
</evidence>
<feature type="transmembrane region" description="Helical" evidence="5">
    <location>
        <begin position="142"/>
        <end position="165"/>
    </location>
</feature>
<evidence type="ECO:0000313" key="6">
    <source>
        <dbReference type="EMBL" id="GGV26207.1"/>
    </source>
</evidence>